<keyword evidence="3" id="KW-0472">Membrane</keyword>
<dbReference type="AlphaFoldDB" id="A0A2T7PX74"/>
<dbReference type="Gene3D" id="4.10.70.10">
    <property type="entry name" value="Disintegrin domain"/>
    <property type="match status" value="2"/>
</dbReference>
<comment type="caution">
    <text evidence="2">Lacks conserved residue(s) required for the propagation of feature annotation.</text>
</comment>
<dbReference type="PANTHER" id="PTHR45702:SF6">
    <property type="entry name" value="DISINTEGRIN AND METALLOPROTEINASE DOMAIN-CONTAINING PROTEIN 17"/>
    <property type="match status" value="1"/>
</dbReference>
<dbReference type="GO" id="GO:0006509">
    <property type="term" value="P:membrane protein ectodomain proteolysis"/>
    <property type="evidence" value="ECO:0007669"/>
    <property type="project" value="TreeGrafter"/>
</dbReference>
<dbReference type="PANTHER" id="PTHR45702">
    <property type="entry name" value="ADAM10/ADAM17 METALLOPEPTIDASE FAMILY MEMBER"/>
    <property type="match status" value="1"/>
</dbReference>
<evidence type="ECO:0000256" key="1">
    <source>
        <dbReference type="ARBA" id="ARBA00023157"/>
    </source>
</evidence>
<dbReference type="SUPFAM" id="SSF57552">
    <property type="entry name" value="Blood coagulation inhibitor (disintegrin)"/>
    <property type="match status" value="2"/>
</dbReference>
<dbReference type="OrthoDB" id="5951731at2759"/>
<feature type="domain" description="Disintegrin" evidence="4">
    <location>
        <begin position="43"/>
        <end position="120"/>
    </location>
</feature>
<gene>
    <name evidence="5" type="ORF">C0Q70_00627</name>
</gene>
<dbReference type="InterPro" id="IPR001762">
    <property type="entry name" value="Disintegrin_dom"/>
</dbReference>
<dbReference type="PROSITE" id="PS50214">
    <property type="entry name" value="DISINTEGRIN_2"/>
    <property type="match status" value="2"/>
</dbReference>
<keyword evidence="3" id="KW-0812">Transmembrane</keyword>
<evidence type="ECO:0000256" key="3">
    <source>
        <dbReference type="SAM" id="Phobius"/>
    </source>
</evidence>
<dbReference type="InterPro" id="IPR036436">
    <property type="entry name" value="Disintegrin_dom_sf"/>
</dbReference>
<dbReference type="InterPro" id="IPR051489">
    <property type="entry name" value="ADAM_Metalloproteinase"/>
</dbReference>
<organism evidence="5 6">
    <name type="scientific">Pomacea canaliculata</name>
    <name type="common">Golden apple snail</name>
    <dbReference type="NCBI Taxonomy" id="400727"/>
    <lineage>
        <taxon>Eukaryota</taxon>
        <taxon>Metazoa</taxon>
        <taxon>Spiralia</taxon>
        <taxon>Lophotrochozoa</taxon>
        <taxon>Mollusca</taxon>
        <taxon>Gastropoda</taxon>
        <taxon>Caenogastropoda</taxon>
        <taxon>Architaenioglossa</taxon>
        <taxon>Ampullarioidea</taxon>
        <taxon>Ampullariidae</taxon>
        <taxon>Pomacea</taxon>
    </lineage>
</organism>
<comment type="caution">
    <text evidence="5">The sequence shown here is derived from an EMBL/GenBank/DDBJ whole genome shotgun (WGS) entry which is preliminary data.</text>
</comment>
<sequence>MPANTAVRRSLATKNTAHVYQLKRLLALENPATKQGECVPEEDVPCGNGILDENEECDVGESVVKNQDKCCNSTCHLRVSGQCSGVSEPCCKDCNIAQEGTVCGDPNEDPCWERAKCEGRCVYGRCITKDCQELGDKNNRLYRACMCDNDINACKSCCQEDLGNKIYGPCFPTETRLGLRERCYNGVCNEQGKCVSEKDVPCGNGVLDTEEECDAGEESLKNQDKCCNSTCHLRESAQCSGFNKPCCKDCKIAPQGTDCEYNFDLPCMESAKCEGQCINGRCITTYCKELGEKDNRRYRACMCDHDVSRIVFLGQLMQHSFCLLPASAACKRCCLEKGVCIPSEGFFTVRLFKFFNNLDFDTLGTGQIFFENNFKKQIFVYLFKAETMKTNLVMTVVFLTALFWIPISCCISCMIKKRYTDFSPTDVSPPDVSEPDVLSTGRFAAGRFGYSYETKTHSSDVPSPDDVIFGTFLSSRRWCMYISQTPEIMKFKLCVESVVLHKVIAMENRKLQIEENNLHKQLFHYETLKKSDISLHVRHHRDVDTGHVTARTYVTFFTLGMGVGRRGDTSLHQVANDRLQTSQFQAMSSIRDILVHTEYSNGPSRGPFSYNYEVDQWNIGEKLRAFSHHRDIMQYCLAHLFTHTLFKDRTDIFGLAFVGNTQRNGGICSRRSEDMYRRTGWTTSKYGKGWILVGAMHQITTAHGTANCR</sequence>
<dbReference type="SMART" id="SM00050">
    <property type="entry name" value="DISIN"/>
    <property type="match status" value="1"/>
</dbReference>
<dbReference type="GO" id="GO:0007219">
    <property type="term" value="P:Notch signaling pathway"/>
    <property type="evidence" value="ECO:0007669"/>
    <property type="project" value="TreeGrafter"/>
</dbReference>
<reference evidence="5 6" key="1">
    <citation type="submission" date="2018-04" db="EMBL/GenBank/DDBJ databases">
        <title>The genome of golden apple snail Pomacea canaliculata provides insight into stress tolerance and invasive adaptation.</title>
        <authorList>
            <person name="Liu C."/>
            <person name="Liu B."/>
            <person name="Ren Y."/>
            <person name="Zhang Y."/>
            <person name="Wang H."/>
            <person name="Li S."/>
            <person name="Jiang F."/>
            <person name="Yin L."/>
            <person name="Zhang G."/>
            <person name="Qian W."/>
            <person name="Fan W."/>
        </authorList>
    </citation>
    <scope>NUCLEOTIDE SEQUENCE [LARGE SCALE GENOMIC DNA]</scope>
    <source>
        <strain evidence="5">SZHN2017</strain>
        <tissue evidence="5">Muscle</tissue>
    </source>
</reference>
<evidence type="ECO:0000313" key="5">
    <source>
        <dbReference type="EMBL" id="PVD38022.1"/>
    </source>
</evidence>
<accession>A0A2T7PX74</accession>
<evidence type="ECO:0000259" key="4">
    <source>
        <dbReference type="PROSITE" id="PS50214"/>
    </source>
</evidence>
<dbReference type="Proteomes" id="UP000245119">
    <property type="component" value="Linkage Group LG1"/>
</dbReference>
<feature type="transmembrane region" description="Helical" evidence="3">
    <location>
        <begin position="392"/>
        <end position="415"/>
    </location>
</feature>
<proteinExistence type="predicted"/>
<dbReference type="GO" id="GO:0005886">
    <property type="term" value="C:plasma membrane"/>
    <property type="evidence" value="ECO:0007669"/>
    <property type="project" value="TreeGrafter"/>
</dbReference>
<dbReference type="GO" id="GO:0004222">
    <property type="term" value="F:metalloendopeptidase activity"/>
    <property type="evidence" value="ECO:0007669"/>
    <property type="project" value="TreeGrafter"/>
</dbReference>
<dbReference type="EMBL" id="PZQS01000001">
    <property type="protein sequence ID" value="PVD38022.1"/>
    <property type="molecule type" value="Genomic_DNA"/>
</dbReference>
<evidence type="ECO:0000313" key="6">
    <source>
        <dbReference type="Proteomes" id="UP000245119"/>
    </source>
</evidence>
<dbReference type="FunFam" id="4.10.70.10:FF:000003">
    <property type="entry name" value="Disintegrin and metalloproteinase domain-containing protein 17"/>
    <property type="match status" value="2"/>
</dbReference>
<keyword evidence="3" id="KW-1133">Transmembrane helix</keyword>
<name>A0A2T7PX74_POMCA</name>
<protein>
    <recommendedName>
        <fullName evidence="4">Disintegrin domain-containing protein</fullName>
    </recommendedName>
</protein>
<feature type="domain" description="Disintegrin" evidence="4">
    <location>
        <begin position="199"/>
        <end position="276"/>
    </location>
</feature>
<keyword evidence="1" id="KW-1015">Disulfide bond</keyword>
<keyword evidence="6" id="KW-1185">Reference proteome</keyword>
<evidence type="ECO:0000256" key="2">
    <source>
        <dbReference type="PROSITE-ProRule" id="PRU00068"/>
    </source>
</evidence>